<dbReference type="Proteomes" id="UP000028713">
    <property type="component" value="Unassembled WGS sequence"/>
</dbReference>
<comment type="caution">
    <text evidence="3">The sequence shown here is derived from an EMBL/GenBank/DDBJ whole genome shotgun (WGS) entry which is preliminary data.</text>
</comment>
<evidence type="ECO:0000259" key="2">
    <source>
        <dbReference type="Pfam" id="PF10756"/>
    </source>
</evidence>
<dbReference type="eggNOG" id="ENOG502ZTTQ">
    <property type="taxonomic scope" value="Bacteria"/>
</dbReference>
<evidence type="ECO:0000313" key="3">
    <source>
        <dbReference type="EMBL" id="KFE98859.1"/>
    </source>
</evidence>
<keyword evidence="1" id="KW-0472">Membrane</keyword>
<dbReference type="EMBL" id="JPRP01000002">
    <property type="protein sequence ID" value="KFE98859.1"/>
    <property type="molecule type" value="Genomic_DNA"/>
</dbReference>
<feature type="transmembrane region" description="Helical" evidence="1">
    <location>
        <begin position="57"/>
        <end position="78"/>
    </location>
</feature>
<keyword evidence="1" id="KW-1133">Transmembrane helix</keyword>
<dbReference type="AlphaFoldDB" id="A0A085Z346"/>
<organism evidence="3 4">
    <name type="scientific">Chryseobacterium formosense</name>
    <dbReference type="NCBI Taxonomy" id="236814"/>
    <lineage>
        <taxon>Bacteria</taxon>
        <taxon>Pseudomonadati</taxon>
        <taxon>Bacteroidota</taxon>
        <taxon>Flavobacteriia</taxon>
        <taxon>Flavobacteriales</taxon>
        <taxon>Weeksellaceae</taxon>
        <taxon>Chryseobacterium group</taxon>
        <taxon>Chryseobacterium</taxon>
    </lineage>
</organism>
<feature type="domain" description="Low molecular weight protein antigen 6 PH" evidence="2">
    <location>
        <begin position="83"/>
        <end position="113"/>
    </location>
</feature>
<sequence length="166" mass="19105">MKIKDFQFLFTFESLKIIMQNLPLILKPSKVKSIILILVSIGFVALGISLLEKNMLIAVLNIVFFGICLLIFIINLIPDSSYLKIDERGIEMKNLFRTTFIPWQAVSSFRTKYIFVNKMVVFDIDQKLLENSTMKSKTGAFPDTYGMSAQKLADLLNEYKTRFETI</sequence>
<feature type="transmembrane region" description="Helical" evidence="1">
    <location>
        <begin position="33"/>
        <end position="51"/>
    </location>
</feature>
<proteinExistence type="predicted"/>
<dbReference type="InterPro" id="IPR019692">
    <property type="entry name" value="CFP-6_PH"/>
</dbReference>
<dbReference type="InterPro" id="IPR048136">
    <property type="entry name" value="STM3941-like"/>
</dbReference>
<protein>
    <recommendedName>
        <fullName evidence="2">Low molecular weight protein antigen 6 PH domain-containing protein</fullName>
    </recommendedName>
</protein>
<reference evidence="3 4" key="1">
    <citation type="submission" date="2014-07" db="EMBL/GenBank/DDBJ databases">
        <title>Genome of Chryseobacterium formosense LMG 24722.</title>
        <authorList>
            <person name="Pipes S.E."/>
            <person name="Stropko S.J."/>
            <person name="Newman J.D."/>
        </authorList>
    </citation>
    <scope>NUCLEOTIDE SEQUENCE [LARGE SCALE GENOMIC DNA]</scope>
    <source>
        <strain evidence="3 4">LMG 24722</strain>
    </source>
</reference>
<accession>A0A085Z346</accession>
<evidence type="ECO:0000256" key="1">
    <source>
        <dbReference type="SAM" id="Phobius"/>
    </source>
</evidence>
<gene>
    <name evidence="3" type="ORF">IX39_15710</name>
</gene>
<evidence type="ECO:0000313" key="4">
    <source>
        <dbReference type="Proteomes" id="UP000028713"/>
    </source>
</evidence>
<dbReference type="Pfam" id="PF10756">
    <property type="entry name" value="bPH_6"/>
    <property type="match status" value="1"/>
</dbReference>
<dbReference type="NCBIfam" id="NF041635">
    <property type="entry name" value="STM3941_fam"/>
    <property type="match status" value="1"/>
</dbReference>
<keyword evidence="1" id="KW-0812">Transmembrane</keyword>
<name>A0A085Z346_9FLAO</name>
<keyword evidence="4" id="KW-1185">Reference proteome</keyword>